<organism evidence="7 8">
    <name type="scientific">Aeoliella mucimassa</name>
    <dbReference type="NCBI Taxonomy" id="2527972"/>
    <lineage>
        <taxon>Bacteria</taxon>
        <taxon>Pseudomonadati</taxon>
        <taxon>Planctomycetota</taxon>
        <taxon>Planctomycetia</taxon>
        <taxon>Pirellulales</taxon>
        <taxon>Lacipirellulaceae</taxon>
        <taxon>Aeoliella</taxon>
    </lineage>
</organism>
<comment type="subcellular location">
    <subcellularLocation>
        <location evidence="1">Membrane</location>
    </subcellularLocation>
</comment>
<feature type="transmembrane region" description="Helical" evidence="6">
    <location>
        <begin position="27"/>
        <end position="50"/>
    </location>
</feature>
<evidence type="ECO:0000256" key="3">
    <source>
        <dbReference type="ARBA" id="ARBA00022692"/>
    </source>
</evidence>
<dbReference type="RefSeq" id="WP_145246632.1">
    <property type="nucleotide sequence ID" value="NZ_CP036278.1"/>
</dbReference>
<dbReference type="PANTHER" id="PTHR21659:SF42">
    <property type="entry name" value="UPF0057 MEMBRANE PROTEIN ZK632.10-RELATED"/>
    <property type="match status" value="1"/>
</dbReference>
<dbReference type="PANTHER" id="PTHR21659">
    <property type="entry name" value="HYDROPHOBIC PROTEIN RCI2 LOW TEMPERATURE AND SALT RESPONSIVE PROTEIN LTI6 -RELATED"/>
    <property type="match status" value="1"/>
</dbReference>
<keyword evidence="4 6" id="KW-1133">Transmembrane helix</keyword>
<evidence type="ECO:0000256" key="1">
    <source>
        <dbReference type="ARBA" id="ARBA00004370"/>
    </source>
</evidence>
<sequence>MKVVKILLAIILPPLAAFLQVGPTLHFWLNLLLSFLFFFPGMIHALWLVLTDQT</sequence>
<dbReference type="AlphaFoldDB" id="A0A518AM89"/>
<proteinExistence type="inferred from homology"/>
<dbReference type="KEGG" id="amuc:Pan181_20250"/>
<evidence type="ECO:0000256" key="4">
    <source>
        <dbReference type="ARBA" id="ARBA00022989"/>
    </source>
</evidence>
<dbReference type="EMBL" id="CP036278">
    <property type="protein sequence ID" value="QDU55828.1"/>
    <property type="molecule type" value="Genomic_DNA"/>
</dbReference>
<keyword evidence="3 6" id="KW-0812">Transmembrane</keyword>
<dbReference type="GO" id="GO:0016020">
    <property type="term" value="C:membrane"/>
    <property type="evidence" value="ECO:0007669"/>
    <property type="project" value="UniProtKB-SubCell"/>
</dbReference>
<evidence type="ECO:0000313" key="7">
    <source>
        <dbReference type="EMBL" id="QDU55828.1"/>
    </source>
</evidence>
<name>A0A518AM89_9BACT</name>
<dbReference type="Proteomes" id="UP000315750">
    <property type="component" value="Chromosome"/>
</dbReference>
<dbReference type="Pfam" id="PF01679">
    <property type="entry name" value="Pmp3"/>
    <property type="match status" value="1"/>
</dbReference>
<accession>A0A518AM89</accession>
<evidence type="ECO:0000256" key="2">
    <source>
        <dbReference type="ARBA" id="ARBA00009530"/>
    </source>
</evidence>
<protein>
    <submittedName>
        <fullName evidence="7">Proteolipid membrane potential modulator</fullName>
    </submittedName>
</protein>
<reference evidence="7 8" key="1">
    <citation type="submission" date="2019-02" db="EMBL/GenBank/DDBJ databases">
        <title>Deep-cultivation of Planctomycetes and their phenomic and genomic characterization uncovers novel biology.</title>
        <authorList>
            <person name="Wiegand S."/>
            <person name="Jogler M."/>
            <person name="Boedeker C."/>
            <person name="Pinto D."/>
            <person name="Vollmers J."/>
            <person name="Rivas-Marin E."/>
            <person name="Kohn T."/>
            <person name="Peeters S.H."/>
            <person name="Heuer A."/>
            <person name="Rast P."/>
            <person name="Oberbeckmann S."/>
            <person name="Bunk B."/>
            <person name="Jeske O."/>
            <person name="Meyerdierks A."/>
            <person name="Storesund J.E."/>
            <person name="Kallscheuer N."/>
            <person name="Luecker S."/>
            <person name="Lage O.M."/>
            <person name="Pohl T."/>
            <person name="Merkel B.J."/>
            <person name="Hornburger P."/>
            <person name="Mueller R.-W."/>
            <person name="Bruemmer F."/>
            <person name="Labrenz M."/>
            <person name="Spormann A.M."/>
            <person name="Op den Camp H."/>
            <person name="Overmann J."/>
            <person name="Amann R."/>
            <person name="Jetten M.S.M."/>
            <person name="Mascher T."/>
            <person name="Medema M.H."/>
            <person name="Devos D.P."/>
            <person name="Kaster A.-K."/>
            <person name="Ovreas L."/>
            <person name="Rohde M."/>
            <person name="Galperin M.Y."/>
            <person name="Jogler C."/>
        </authorList>
    </citation>
    <scope>NUCLEOTIDE SEQUENCE [LARGE SCALE GENOMIC DNA]</scope>
    <source>
        <strain evidence="7 8">Pan181</strain>
    </source>
</reference>
<evidence type="ECO:0000256" key="5">
    <source>
        <dbReference type="ARBA" id="ARBA00023136"/>
    </source>
</evidence>
<comment type="similarity">
    <text evidence="2">Belongs to the UPF0057 (PMP3) family.</text>
</comment>
<dbReference type="InterPro" id="IPR000612">
    <property type="entry name" value="PMP3"/>
</dbReference>
<keyword evidence="8" id="KW-1185">Reference proteome</keyword>
<evidence type="ECO:0000256" key="6">
    <source>
        <dbReference type="SAM" id="Phobius"/>
    </source>
</evidence>
<evidence type="ECO:0000313" key="8">
    <source>
        <dbReference type="Proteomes" id="UP000315750"/>
    </source>
</evidence>
<keyword evidence="5 6" id="KW-0472">Membrane</keyword>
<gene>
    <name evidence="7" type="ORF">Pan181_20250</name>
</gene>